<gene>
    <name evidence="1" type="ORF">KDK92_05725</name>
</gene>
<dbReference type="AlphaFoldDB" id="A0A9J6NZA4"/>
<keyword evidence="2" id="KW-1185">Reference proteome</keyword>
<accession>A0A9J6NZA4</accession>
<dbReference type="EMBL" id="JAGSOJ010000001">
    <property type="protein sequence ID" value="MCM1989233.1"/>
    <property type="molecule type" value="Genomic_DNA"/>
</dbReference>
<reference evidence="1" key="1">
    <citation type="journal article" date="2021" name="mSystems">
        <title>Bacteria and Archaea Synergistically Convert Glycine Betaine to Biogenic Methane in the Formosa Cold Seep of the South China Sea.</title>
        <authorList>
            <person name="Li L."/>
            <person name="Zhang W."/>
            <person name="Zhang S."/>
            <person name="Song L."/>
            <person name="Sun Q."/>
            <person name="Zhang H."/>
            <person name="Xiang H."/>
            <person name="Dong X."/>
        </authorList>
    </citation>
    <scope>NUCLEOTIDE SEQUENCE</scope>
    <source>
        <strain evidence="1">ZWT</strain>
    </source>
</reference>
<organism evidence="1 2">
    <name type="scientific">Oceanirhabdus seepicola</name>
    <dbReference type="NCBI Taxonomy" id="2828781"/>
    <lineage>
        <taxon>Bacteria</taxon>
        <taxon>Bacillati</taxon>
        <taxon>Bacillota</taxon>
        <taxon>Clostridia</taxon>
        <taxon>Eubacteriales</taxon>
        <taxon>Clostridiaceae</taxon>
        <taxon>Oceanirhabdus</taxon>
    </lineage>
</organism>
<evidence type="ECO:0000313" key="2">
    <source>
        <dbReference type="Proteomes" id="UP001056429"/>
    </source>
</evidence>
<sequence>MAFPVTPATLSDFQSIDALTEAEAGIIQCMATLFCNTLLPSIEAISNTATGGTLENNIEVRAELVKDILCTYACKELSIADLISAISCKLAIDRGLIKSDCDCDCEF</sequence>
<protein>
    <submittedName>
        <fullName evidence="1">Uncharacterized protein</fullName>
    </submittedName>
</protein>
<proteinExistence type="predicted"/>
<name>A0A9J6NZA4_9CLOT</name>
<dbReference type="Proteomes" id="UP001056429">
    <property type="component" value="Unassembled WGS sequence"/>
</dbReference>
<evidence type="ECO:0000313" key="1">
    <source>
        <dbReference type="EMBL" id="MCM1989233.1"/>
    </source>
</evidence>
<reference evidence="1" key="2">
    <citation type="submission" date="2021-04" db="EMBL/GenBank/DDBJ databases">
        <authorList>
            <person name="Dong X."/>
        </authorList>
    </citation>
    <scope>NUCLEOTIDE SEQUENCE</scope>
    <source>
        <strain evidence="1">ZWT</strain>
    </source>
</reference>
<comment type="caution">
    <text evidence="1">The sequence shown here is derived from an EMBL/GenBank/DDBJ whole genome shotgun (WGS) entry which is preliminary data.</text>
</comment>
<dbReference type="RefSeq" id="WP_250858194.1">
    <property type="nucleotide sequence ID" value="NZ_JAGSOJ010000001.1"/>
</dbReference>